<comment type="caution">
    <text evidence="2">The sequence shown here is derived from an EMBL/GenBank/DDBJ whole genome shotgun (WGS) entry which is preliminary data.</text>
</comment>
<protein>
    <submittedName>
        <fullName evidence="2">Uncharacterized protein</fullName>
    </submittedName>
</protein>
<name>A0A9D5H1P8_9LILI</name>
<feature type="region of interest" description="Disordered" evidence="1">
    <location>
        <begin position="1"/>
        <end position="24"/>
    </location>
</feature>
<dbReference type="EMBL" id="JAGGNH010000126">
    <property type="protein sequence ID" value="KAJ0959971.1"/>
    <property type="molecule type" value="Genomic_DNA"/>
</dbReference>
<reference evidence="2 3" key="1">
    <citation type="journal article" date="2022" name="Hortic Res">
        <title>The genome of Dioscorea zingiberensis sheds light on the biosynthesis, origin and evolution of the medicinally important diosgenin saponins.</title>
        <authorList>
            <person name="Li Y."/>
            <person name="Tan C."/>
            <person name="Li Z."/>
            <person name="Guo J."/>
            <person name="Li S."/>
            <person name="Chen X."/>
            <person name="Wang C."/>
            <person name="Dai X."/>
            <person name="Yang H."/>
            <person name="Song W."/>
            <person name="Hou L."/>
            <person name="Xu J."/>
            <person name="Tong Z."/>
            <person name="Xu A."/>
            <person name="Yuan X."/>
            <person name="Wang W."/>
            <person name="Yang Q."/>
            <person name="Chen L."/>
            <person name="Sun Z."/>
            <person name="Wang K."/>
            <person name="Pan B."/>
            <person name="Chen J."/>
            <person name="Bao Y."/>
            <person name="Liu F."/>
            <person name="Qi X."/>
            <person name="Gang D.R."/>
            <person name="Wen J."/>
            <person name="Li J."/>
        </authorList>
    </citation>
    <scope>NUCLEOTIDE SEQUENCE [LARGE SCALE GENOMIC DNA]</scope>
    <source>
        <strain evidence="2">Dzin_1.0</strain>
    </source>
</reference>
<accession>A0A9D5H1P8</accession>
<sequence>MGSPSPSPSPVRQRPSANSELGEQEEGEVIYQVWAYVPESWLQSVGINYYPNNFSYGDSGIDVGILPGPELHGNSSSGIFQHNVWNEELFFTLVTITGHALQACACALDDSRLH</sequence>
<dbReference type="AlphaFoldDB" id="A0A9D5H1P8"/>
<dbReference type="OrthoDB" id="690928at2759"/>
<evidence type="ECO:0000313" key="2">
    <source>
        <dbReference type="EMBL" id="KAJ0959971.1"/>
    </source>
</evidence>
<organism evidence="2 3">
    <name type="scientific">Dioscorea zingiberensis</name>
    <dbReference type="NCBI Taxonomy" id="325984"/>
    <lineage>
        <taxon>Eukaryota</taxon>
        <taxon>Viridiplantae</taxon>
        <taxon>Streptophyta</taxon>
        <taxon>Embryophyta</taxon>
        <taxon>Tracheophyta</taxon>
        <taxon>Spermatophyta</taxon>
        <taxon>Magnoliopsida</taxon>
        <taxon>Liliopsida</taxon>
        <taxon>Dioscoreales</taxon>
        <taxon>Dioscoreaceae</taxon>
        <taxon>Dioscorea</taxon>
    </lineage>
</organism>
<gene>
    <name evidence="2" type="ORF">J5N97_000261</name>
</gene>
<dbReference type="Proteomes" id="UP001085076">
    <property type="component" value="Unassembled WGS sequence"/>
</dbReference>
<proteinExistence type="predicted"/>
<evidence type="ECO:0000256" key="1">
    <source>
        <dbReference type="SAM" id="MobiDB-lite"/>
    </source>
</evidence>
<keyword evidence="3" id="KW-1185">Reference proteome</keyword>
<evidence type="ECO:0000313" key="3">
    <source>
        <dbReference type="Proteomes" id="UP001085076"/>
    </source>
</evidence>